<evidence type="ECO:0000259" key="3">
    <source>
        <dbReference type="PROSITE" id="PS50113"/>
    </source>
</evidence>
<dbReference type="CDD" id="cd01949">
    <property type="entry name" value="GGDEF"/>
    <property type="match status" value="1"/>
</dbReference>
<feature type="domain" description="PAS" evidence="2">
    <location>
        <begin position="34"/>
        <end position="77"/>
    </location>
</feature>
<dbReference type="InterPro" id="IPR013767">
    <property type="entry name" value="PAS_fold"/>
</dbReference>
<dbReference type="InterPro" id="IPR035965">
    <property type="entry name" value="PAS-like_dom_sf"/>
</dbReference>
<dbReference type="Pfam" id="PF00989">
    <property type="entry name" value="PAS"/>
    <property type="match status" value="1"/>
</dbReference>
<dbReference type="CDD" id="cd01948">
    <property type="entry name" value="EAL"/>
    <property type="match status" value="1"/>
</dbReference>
<dbReference type="Gene3D" id="3.20.20.450">
    <property type="entry name" value="EAL domain"/>
    <property type="match status" value="1"/>
</dbReference>
<evidence type="ECO:0000259" key="4">
    <source>
        <dbReference type="PROSITE" id="PS50883"/>
    </source>
</evidence>
<dbReference type="PROSITE" id="PS50113">
    <property type="entry name" value="PAC"/>
    <property type="match status" value="2"/>
</dbReference>
<dbReference type="Pfam" id="PF13426">
    <property type="entry name" value="PAS_9"/>
    <property type="match status" value="1"/>
</dbReference>
<evidence type="ECO:0000313" key="7">
    <source>
        <dbReference type="Proteomes" id="UP000287156"/>
    </source>
</evidence>
<feature type="domain" description="PAS" evidence="2">
    <location>
        <begin position="159"/>
        <end position="229"/>
    </location>
</feature>
<dbReference type="PIRSF" id="PIRSF005925">
    <property type="entry name" value="Dos"/>
    <property type="match status" value="1"/>
</dbReference>
<proteinExistence type="predicted"/>
<accession>A0A429XUK0</accession>
<dbReference type="Proteomes" id="UP000287156">
    <property type="component" value="Unassembled WGS sequence"/>
</dbReference>
<dbReference type="InterPro" id="IPR001610">
    <property type="entry name" value="PAC"/>
</dbReference>
<dbReference type="InterPro" id="IPR052155">
    <property type="entry name" value="Biofilm_reg_signaling"/>
</dbReference>
<dbReference type="OrthoDB" id="9759607at2"/>
<dbReference type="Gene3D" id="3.30.70.270">
    <property type="match status" value="1"/>
</dbReference>
<dbReference type="CDD" id="cd00130">
    <property type="entry name" value="PAS"/>
    <property type="match status" value="2"/>
</dbReference>
<dbReference type="InterPro" id="IPR000014">
    <property type="entry name" value="PAS"/>
</dbReference>
<dbReference type="GO" id="GO:0006355">
    <property type="term" value="P:regulation of DNA-templated transcription"/>
    <property type="evidence" value="ECO:0007669"/>
    <property type="project" value="InterPro"/>
</dbReference>
<dbReference type="PROSITE" id="PS50887">
    <property type="entry name" value="GGDEF"/>
    <property type="match status" value="1"/>
</dbReference>
<evidence type="ECO:0000313" key="6">
    <source>
        <dbReference type="EMBL" id="RST71838.1"/>
    </source>
</evidence>
<keyword evidence="7" id="KW-1185">Reference proteome</keyword>
<dbReference type="InterPro" id="IPR000160">
    <property type="entry name" value="GGDEF_dom"/>
</dbReference>
<dbReference type="PANTHER" id="PTHR44757:SF2">
    <property type="entry name" value="BIOFILM ARCHITECTURE MAINTENANCE PROTEIN MBAA"/>
    <property type="match status" value="1"/>
</dbReference>
<feature type="domain" description="EAL" evidence="4">
    <location>
        <begin position="458"/>
        <end position="711"/>
    </location>
</feature>
<dbReference type="EMBL" id="QYTV02000011">
    <property type="protein sequence ID" value="RST71838.1"/>
    <property type="molecule type" value="Genomic_DNA"/>
</dbReference>
<protein>
    <submittedName>
        <fullName evidence="6">Bifunctional diguanylate cyclase/phosphodiesterase</fullName>
    </submittedName>
</protein>
<dbReference type="SUPFAM" id="SSF141868">
    <property type="entry name" value="EAL domain-like"/>
    <property type="match status" value="1"/>
</dbReference>
<comment type="caution">
    <text evidence="6">The sequence shown here is derived from an EMBL/GenBank/DDBJ whole genome shotgun (WGS) entry which is preliminary data.</text>
</comment>
<dbReference type="Pfam" id="PF00990">
    <property type="entry name" value="GGDEF"/>
    <property type="match status" value="1"/>
</dbReference>
<evidence type="ECO:0000259" key="2">
    <source>
        <dbReference type="PROSITE" id="PS50112"/>
    </source>
</evidence>
<dbReference type="Gene3D" id="3.30.450.20">
    <property type="entry name" value="PAS domain"/>
    <property type="match status" value="2"/>
</dbReference>
<dbReference type="InterPro" id="IPR029787">
    <property type="entry name" value="Nucleotide_cyclase"/>
</dbReference>
<feature type="domain" description="PAC" evidence="3">
    <location>
        <begin position="233"/>
        <end position="285"/>
    </location>
</feature>
<gene>
    <name evidence="6" type="ORF">D4T97_018150</name>
</gene>
<dbReference type="PROSITE" id="PS50112">
    <property type="entry name" value="PAS"/>
    <property type="match status" value="2"/>
</dbReference>
<dbReference type="SUPFAM" id="SSF55785">
    <property type="entry name" value="PYP-like sensor domain (PAS domain)"/>
    <property type="match status" value="2"/>
</dbReference>
<dbReference type="RefSeq" id="WP_126052188.1">
    <property type="nucleotide sequence ID" value="NZ_QYTV02000011.1"/>
</dbReference>
<keyword evidence="1" id="KW-0175">Coiled coil</keyword>
<dbReference type="NCBIfam" id="TIGR00229">
    <property type="entry name" value="sensory_box"/>
    <property type="match status" value="2"/>
</dbReference>
<evidence type="ECO:0000256" key="1">
    <source>
        <dbReference type="SAM" id="Coils"/>
    </source>
</evidence>
<dbReference type="InterPro" id="IPR035919">
    <property type="entry name" value="EAL_sf"/>
</dbReference>
<name>A0A429XUK0_9BACI</name>
<feature type="domain" description="GGDEF" evidence="5">
    <location>
        <begin position="316"/>
        <end position="449"/>
    </location>
</feature>
<dbReference type="PROSITE" id="PS50883">
    <property type="entry name" value="EAL"/>
    <property type="match status" value="1"/>
</dbReference>
<dbReference type="SMART" id="SM00086">
    <property type="entry name" value="PAC"/>
    <property type="match status" value="2"/>
</dbReference>
<dbReference type="NCBIfam" id="TIGR00254">
    <property type="entry name" value="GGDEF"/>
    <property type="match status" value="1"/>
</dbReference>
<reference evidence="6" key="1">
    <citation type="submission" date="2018-12" db="EMBL/GenBank/DDBJ databases">
        <authorList>
            <person name="Sun L."/>
            <person name="Chen Z."/>
        </authorList>
    </citation>
    <scope>NUCLEOTIDE SEQUENCE [LARGE SCALE GENOMIC DNA]</scope>
    <source>
        <strain evidence="6">3-2-2</strain>
    </source>
</reference>
<dbReference type="SMART" id="SM00267">
    <property type="entry name" value="GGDEF"/>
    <property type="match status" value="1"/>
</dbReference>
<organism evidence="6 7">
    <name type="scientific">Siminovitchia acidinfaciens</name>
    <dbReference type="NCBI Taxonomy" id="2321395"/>
    <lineage>
        <taxon>Bacteria</taxon>
        <taxon>Bacillati</taxon>
        <taxon>Bacillota</taxon>
        <taxon>Bacilli</taxon>
        <taxon>Bacillales</taxon>
        <taxon>Bacillaceae</taxon>
        <taxon>Siminovitchia</taxon>
    </lineage>
</organism>
<dbReference type="AlphaFoldDB" id="A0A429XUK0"/>
<dbReference type="InterPro" id="IPR012226">
    <property type="entry name" value="Diguanyl_cyclase/Pdiesterase"/>
</dbReference>
<dbReference type="InterPro" id="IPR001633">
    <property type="entry name" value="EAL_dom"/>
</dbReference>
<dbReference type="SMART" id="SM00091">
    <property type="entry name" value="PAS"/>
    <property type="match status" value="2"/>
</dbReference>
<dbReference type="FunFam" id="3.30.70.270:FF:000001">
    <property type="entry name" value="Diguanylate cyclase domain protein"/>
    <property type="match status" value="1"/>
</dbReference>
<dbReference type="PANTHER" id="PTHR44757">
    <property type="entry name" value="DIGUANYLATE CYCLASE DGCP"/>
    <property type="match status" value="1"/>
</dbReference>
<feature type="coiled-coil region" evidence="1">
    <location>
        <begin position="142"/>
        <end position="169"/>
    </location>
</feature>
<dbReference type="Pfam" id="PF00563">
    <property type="entry name" value="EAL"/>
    <property type="match status" value="1"/>
</dbReference>
<feature type="domain" description="PAC" evidence="3">
    <location>
        <begin position="106"/>
        <end position="158"/>
    </location>
</feature>
<dbReference type="InterPro" id="IPR000700">
    <property type="entry name" value="PAS-assoc_C"/>
</dbReference>
<evidence type="ECO:0000259" key="5">
    <source>
        <dbReference type="PROSITE" id="PS50887"/>
    </source>
</evidence>
<dbReference type="InterPro" id="IPR043128">
    <property type="entry name" value="Rev_trsase/Diguanyl_cyclase"/>
</dbReference>
<dbReference type="SMART" id="SM00052">
    <property type="entry name" value="EAL"/>
    <property type="match status" value="1"/>
</dbReference>
<sequence length="720" mass="82246">MAKEGLAVEDESAAFHLHDYELTDHTDLEEVLKELADIKYALDQSSIVAVTDQRGKILYVNDLLCKISKYNRDELVGHDHRILNSGYHAKEFFKEMWATIGSGKVWEGEVRNRAKDGSLYWVDTTIVPFLNEKGKPYRYIAIRNDITSRKEMEEEIRKSEERYRLITENSSDLIATVDAGGSFLYVSPSHEQLLGYDLTAVRNGSIFDLLHEADRNGLKEEIEQLAEKKKVSSQLEFRLKTNSGKYICAEAKLNSILNDLGHVRKVMLAIRDVTERKKSEQKIYHLAFHDTLTDLPNRRLFMNELQKTIVRVKKSSKVAVMFIDLDRFKYVNDSWGHDTGDYILMEAANRIKQSLRSTDFVARIGGDEFTVLLDKVNDETDVKSLVERIQKSFEEPVHIPGKEIFLSCSIGIALYPDHGRSADEILKRADTALYTVKERGRSGYALFNNEMEEKSLERILLEVELRKAVELGQFYLDYQPKIDFAKGTLIGMEALVRWNHPELGRIPPNKFIPIAEETGLIIPIGEWVLREACKQNKKWQDMGYSPITVSVNVSVRQLEQTEMLHKVIEVLNETELDPRWLELEVTESVFADLENAANILEEIRGFGVRISVDDFGTGYNSFSYIKHLPVDTLKIDASFIRDIHKNTESKAIVNAILTLAKTLEINVIAEGIESREQLQLLNSGGCIQGQGYLFSKPVSNEIFEDYLRDTNLLFSQEAIG</sequence>
<dbReference type="SUPFAM" id="SSF55073">
    <property type="entry name" value="Nucleotide cyclase"/>
    <property type="match status" value="1"/>
</dbReference>